<dbReference type="OrthoDB" id="14246at2759"/>
<reference evidence="7 8" key="1">
    <citation type="journal article" date="2011" name="Proc. Natl. Acad. Sci. U.S.A.">
        <title>Evolutionary erosion of yeast sex chromosomes by mating-type switching accidents.</title>
        <authorList>
            <person name="Gordon J.L."/>
            <person name="Armisen D."/>
            <person name="Proux-Wera E."/>
            <person name="Oheigeartaigh S.S."/>
            <person name="Byrne K.P."/>
            <person name="Wolfe K.H."/>
        </authorList>
    </citation>
    <scope>NUCLEOTIDE SEQUENCE [LARGE SCALE GENOMIC DNA]</scope>
    <source>
        <strain evidence="8">ATCC 34711 / CBS 6284 / DSM 70876 / NBRC 10599 / NRRL Y-10934 / UCD 77-7</strain>
    </source>
</reference>
<sequence>MFHVKVSPITKIISLSGFLALGFLLVILSCALFRNYYPLFDILIFLIAPLPNLLSRKSDSFGSNGSTDFMSESNNSNHDFAHFMTGLFVSSGILMPMIFQHCQIITPESCAMSVLGGSIIYASIVVFTRFFNSSWDQEDDALFG</sequence>
<dbReference type="RefSeq" id="XP_004179503.1">
    <property type="nucleotide sequence ID" value="XM_004179455.1"/>
</dbReference>
<name>I2H0T2_HENB6</name>
<dbReference type="HOGENOM" id="CLU_134810_0_1_1"/>
<dbReference type="PANTHER" id="PTHR12050">
    <property type="entry name" value="LEPTIN RECEPTOR-RELATED"/>
    <property type="match status" value="1"/>
</dbReference>
<feature type="transmembrane region" description="Helical" evidence="6">
    <location>
        <begin position="12"/>
        <end position="29"/>
    </location>
</feature>
<dbReference type="FunCoup" id="I2H0T2">
    <property type="interactions" value="559"/>
</dbReference>
<proteinExistence type="inferred from homology"/>
<evidence type="ECO:0000256" key="6">
    <source>
        <dbReference type="SAM" id="Phobius"/>
    </source>
</evidence>
<dbReference type="GeneID" id="14494964"/>
<dbReference type="PROSITE" id="PS51257">
    <property type="entry name" value="PROKAR_LIPOPROTEIN"/>
    <property type="match status" value="1"/>
</dbReference>
<dbReference type="AlphaFoldDB" id="I2H0T2"/>
<comment type="subcellular location">
    <subcellularLocation>
        <location evidence="1">Membrane</location>
        <topology evidence="1">Multi-pass membrane protein</topology>
    </subcellularLocation>
</comment>
<evidence type="ECO:0000256" key="2">
    <source>
        <dbReference type="ARBA" id="ARBA00005645"/>
    </source>
</evidence>
<dbReference type="Pfam" id="PF04133">
    <property type="entry name" value="Vps55"/>
    <property type="match status" value="1"/>
</dbReference>
<accession>I2H0T2</accession>
<dbReference type="eggNOG" id="KOG2174">
    <property type="taxonomic scope" value="Eukaryota"/>
</dbReference>
<dbReference type="EMBL" id="HE806318">
    <property type="protein sequence ID" value="CCH59984.1"/>
    <property type="molecule type" value="Genomic_DNA"/>
</dbReference>
<gene>
    <name evidence="7" type="primary">TBLA0C01700</name>
    <name evidence="7" type="ORF">TBLA_0C01700</name>
</gene>
<dbReference type="KEGG" id="tbl:TBLA_0C01700"/>
<dbReference type="Proteomes" id="UP000002866">
    <property type="component" value="Chromosome 3"/>
</dbReference>
<keyword evidence="8" id="KW-1185">Reference proteome</keyword>
<dbReference type="PANTHER" id="PTHR12050:SF0">
    <property type="entry name" value="RH04491P"/>
    <property type="match status" value="1"/>
</dbReference>
<keyword evidence="4 6" id="KW-1133">Transmembrane helix</keyword>
<keyword evidence="3 6" id="KW-0812">Transmembrane</keyword>
<protein>
    <recommendedName>
        <fullName evidence="9">Vacuolar protein sorting-associated protein 55</fullName>
    </recommendedName>
</protein>
<evidence type="ECO:0000256" key="1">
    <source>
        <dbReference type="ARBA" id="ARBA00004141"/>
    </source>
</evidence>
<dbReference type="InterPro" id="IPR007262">
    <property type="entry name" value="Vps55/LEPROT"/>
</dbReference>
<dbReference type="OMA" id="ICARCAN"/>
<evidence type="ECO:0000313" key="8">
    <source>
        <dbReference type="Proteomes" id="UP000002866"/>
    </source>
</evidence>
<dbReference type="GO" id="GO:0032511">
    <property type="term" value="P:late endosome to vacuole transport via multivesicular body sorting pathway"/>
    <property type="evidence" value="ECO:0007669"/>
    <property type="project" value="EnsemblFungi"/>
</dbReference>
<evidence type="ECO:0000256" key="4">
    <source>
        <dbReference type="ARBA" id="ARBA00022989"/>
    </source>
</evidence>
<dbReference type="GO" id="GO:0034424">
    <property type="term" value="C:Vps55/Vps68 complex"/>
    <property type="evidence" value="ECO:0007669"/>
    <property type="project" value="EnsemblFungi"/>
</dbReference>
<feature type="transmembrane region" description="Helical" evidence="6">
    <location>
        <begin position="80"/>
        <end position="99"/>
    </location>
</feature>
<evidence type="ECO:0000313" key="7">
    <source>
        <dbReference type="EMBL" id="CCH59984.1"/>
    </source>
</evidence>
<dbReference type="GO" id="GO:0005770">
    <property type="term" value="C:late endosome"/>
    <property type="evidence" value="ECO:0007669"/>
    <property type="project" value="EnsemblFungi"/>
</dbReference>
<dbReference type="InParanoid" id="I2H0T2"/>
<evidence type="ECO:0008006" key="9">
    <source>
        <dbReference type="Google" id="ProtNLM"/>
    </source>
</evidence>
<feature type="transmembrane region" description="Helical" evidence="6">
    <location>
        <begin position="111"/>
        <end position="131"/>
    </location>
</feature>
<comment type="similarity">
    <text evidence="2">Belongs to the OB-RGRP/VPS55 family.</text>
</comment>
<dbReference type="STRING" id="1071380.I2H0T2"/>
<evidence type="ECO:0000256" key="5">
    <source>
        <dbReference type="ARBA" id="ARBA00023136"/>
    </source>
</evidence>
<keyword evidence="5 6" id="KW-0472">Membrane</keyword>
<evidence type="ECO:0000256" key="3">
    <source>
        <dbReference type="ARBA" id="ARBA00022692"/>
    </source>
</evidence>
<organism evidence="7 8">
    <name type="scientific">Henningerozyma blattae (strain ATCC 34711 / CBS 6284 / DSM 70876 / NBRC 10599 / NRRL Y-10934 / UCD 77-7)</name>
    <name type="common">Yeast</name>
    <name type="synonym">Tetrapisispora blattae</name>
    <dbReference type="NCBI Taxonomy" id="1071380"/>
    <lineage>
        <taxon>Eukaryota</taxon>
        <taxon>Fungi</taxon>
        <taxon>Dikarya</taxon>
        <taxon>Ascomycota</taxon>
        <taxon>Saccharomycotina</taxon>
        <taxon>Saccharomycetes</taxon>
        <taxon>Saccharomycetales</taxon>
        <taxon>Saccharomycetaceae</taxon>
        <taxon>Henningerozyma</taxon>
    </lineage>
</organism>